<keyword evidence="6" id="KW-1185">Reference proteome</keyword>
<evidence type="ECO:0000313" key="6">
    <source>
        <dbReference type="Proteomes" id="UP001054846"/>
    </source>
</evidence>
<evidence type="ECO:0000256" key="3">
    <source>
        <dbReference type="ARBA" id="ARBA00022723"/>
    </source>
</evidence>
<evidence type="ECO:0000313" key="5">
    <source>
        <dbReference type="EMBL" id="UFP95315.1"/>
    </source>
</evidence>
<protein>
    <submittedName>
        <fullName evidence="5">Carotenoid oxygenase family protein</fullName>
    </submittedName>
</protein>
<sequence>MEVKERTNPAWAGAIAQPGREFALAPLAVLEGSLPVGLRGSLYRNGPGRLERGGVRVGHWFDGDGAILAVHFGGGEAQGVYRYVQTVGLQAEERAGRYLYPNYGMSAPGALWERWGKPVKNAANTSVLALPDRLLALWEGGLPHALDLHTLQTRALDALGGLSPGGSYSAHPKRDPGTGEIYNFGVGIGPAAVLHLYRSDATGRVIQRGKIALEGIPLVHDFVLAGRYLVFCVPPVRINPLPVLLGLASFSEAMAWQPDKGTAIYVVDRETLQLVGRAEAAAWFQWHFANGHEAGGELVIALCRYADFATNRYLQEFARGRTQTASPSQLWQLRLDAATGRVRGFEPLLERPCEFPTVDPRSVGLQSRHIYLGLHRVGSQVGSDFFQVLARFDCDSGQAVETQLGDGRYPSEPLFAADADEPGRGWVLSVIYDAGLHRSELWIFDADALDALPVCRLALPEVIPHSFHGTWRSAP</sequence>
<evidence type="ECO:0000256" key="2">
    <source>
        <dbReference type="ARBA" id="ARBA00006787"/>
    </source>
</evidence>
<gene>
    <name evidence="5" type="ORF">ISF26_03420</name>
</gene>
<keyword evidence="3" id="KW-0479">Metal-binding</keyword>
<dbReference type="RefSeq" id="WP_230842540.1">
    <property type="nucleotide sequence ID" value="NZ_CP063845.1"/>
</dbReference>
<name>A0ABY3PNN7_9CYAN</name>
<dbReference type="PANTHER" id="PTHR10543:SF139">
    <property type="entry name" value="DIOXYGENASE"/>
    <property type="match status" value="1"/>
</dbReference>
<comment type="cofactor">
    <cofactor evidence="1">
        <name>Fe(2+)</name>
        <dbReference type="ChEBI" id="CHEBI:29033"/>
    </cofactor>
</comment>
<keyword evidence="4" id="KW-0408">Iron</keyword>
<dbReference type="EMBL" id="CP063845">
    <property type="protein sequence ID" value="UFP95315.1"/>
    <property type="molecule type" value="Genomic_DNA"/>
</dbReference>
<dbReference type="InterPro" id="IPR004294">
    <property type="entry name" value="Carotenoid_Oase"/>
</dbReference>
<dbReference type="PANTHER" id="PTHR10543">
    <property type="entry name" value="BETA-CAROTENE DIOXYGENASE"/>
    <property type="match status" value="1"/>
</dbReference>
<accession>A0ABY3PNN7</accession>
<dbReference type="Pfam" id="PF03055">
    <property type="entry name" value="RPE65"/>
    <property type="match status" value="1"/>
</dbReference>
<organism evidence="5 6">
    <name type="scientific">Gloeobacter morelensis MG652769</name>
    <dbReference type="NCBI Taxonomy" id="2781736"/>
    <lineage>
        <taxon>Bacteria</taxon>
        <taxon>Bacillati</taxon>
        <taxon>Cyanobacteriota</taxon>
        <taxon>Cyanophyceae</taxon>
        <taxon>Gloeobacterales</taxon>
        <taxon>Gloeobacteraceae</taxon>
        <taxon>Gloeobacter</taxon>
        <taxon>Gloeobacter morelensis</taxon>
    </lineage>
</organism>
<comment type="similarity">
    <text evidence="2">Belongs to the carotenoid oxygenase family.</text>
</comment>
<reference evidence="5 6" key="1">
    <citation type="journal article" date="2021" name="Genome Biol. Evol.">
        <title>Complete Genome Sequencing of a Novel Gloeobacter Species from a Waterfall Cave in Mexico.</title>
        <authorList>
            <person name="Saw J.H."/>
            <person name="Cardona T."/>
            <person name="Montejano G."/>
        </authorList>
    </citation>
    <scope>NUCLEOTIDE SEQUENCE [LARGE SCALE GENOMIC DNA]</scope>
    <source>
        <strain evidence="5">MG652769</strain>
    </source>
</reference>
<evidence type="ECO:0000256" key="4">
    <source>
        <dbReference type="ARBA" id="ARBA00023004"/>
    </source>
</evidence>
<dbReference type="Proteomes" id="UP001054846">
    <property type="component" value="Chromosome"/>
</dbReference>
<proteinExistence type="inferred from homology"/>
<evidence type="ECO:0000256" key="1">
    <source>
        <dbReference type="ARBA" id="ARBA00001954"/>
    </source>
</evidence>